<evidence type="ECO:0000256" key="7">
    <source>
        <dbReference type="ARBA" id="ARBA00022801"/>
    </source>
</evidence>
<keyword evidence="12" id="KW-0511">Multifunctional enzyme</keyword>
<dbReference type="SUPFAM" id="SSF53955">
    <property type="entry name" value="Lysozyme-like"/>
    <property type="match status" value="1"/>
</dbReference>
<dbReference type="InterPro" id="IPR001264">
    <property type="entry name" value="Glyco_trans_51"/>
</dbReference>
<accession>A0A2T5G7M3</accession>
<keyword evidence="8" id="KW-0133">Cell shape</keyword>
<dbReference type="InterPro" id="IPR023346">
    <property type="entry name" value="Lysozyme-like_dom_sf"/>
</dbReference>
<dbReference type="Pfam" id="PF00912">
    <property type="entry name" value="Transgly"/>
    <property type="match status" value="1"/>
</dbReference>
<dbReference type="SUPFAM" id="SSF49265">
    <property type="entry name" value="Fibronectin type III"/>
    <property type="match status" value="1"/>
</dbReference>
<dbReference type="InterPro" id="IPR050396">
    <property type="entry name" value="Glycosyltr_51/Transpeptidase"/>
</dbReference>
<proteinExistence type="predicted"/>
<organism evidence="19 20">
    <name type="scientific">Brockia lithotrophica</name>
    <dbReference type="NCBI Taxonomy" id="933949"/>
    <lineage>
        <taxon>Bacteria</taxon>
        <taxon>Bacillati</taxon>
        <taxon>Bacillota</taxon>
        <taxon>Bacilli</taxon>
        <taxon>Bacillales</taxon>
        <taxon>Bacillales Family X. Incertae Sedis</taxon>
        <taxon>Brockia</taxon>
    </lineage>
</organism>
<evidence type="ECO:0000256" key="17">
    <source>
        <dbReference type="SAM" id="Phobius"/>
    </source>
</evidence>
<comment type="catalytic activity">
    <reaction evidence="15">
        <text>[GlcNAc-(1-&gt;4)-Mur2Ac(oyl-L-Ala-gamma-D-Glu-L-Lys-D-Ala-D-Ala)](n)-di-trans,octa-cis-undecaprenyl diphosphate + beta-D-GlcNAc-(1-&gt;4)-Mur2Ac(oyl-L-Ala-gamma-D-Glu-L-Lys-D-Ala-D-Ala)-di-trans,octa-cis-undecaprenyl diphosphate = [GlcNAc-(1-&gt;4)-Mur2Ac(oyl-L-Ala-gamma-D-Glu-L-Lys-D-Ala-D-Ala)](n+1)-di-trans,octa-cis-undecaprenyl diphosphate + di-trans,octa-cis-undecaprenyl diphosphate + H(+)</text>
        <dbReference type="Rhea" id="RHEA:23708"/>
        <dbReference type="Rhea" id="RHEA-COMP:9602"/>
        <dbReference type="Rhea" id="RHEA-COMP:9603"/>
        <dbReference type="ChEBI" id="CHEBI:15378"/>
        <dbReference type="ChEBI" id="CHEBI:58405"/>
        <dbReference type="ChEBI" id="CHEBI:60033"/>
        <dbReference type="ChEBI" id="CHEBI:78435"/>
        <dbReference type="EC" id="2.4.99.28"/>
    </reaction>
</comment>
<evidence type="ECO:0000256" key="4">
    <source>
        <dbReference type="ARBA" id="ARBA00022676"/>
    </source>
</evidence>
<dbReference type="Gene3D" id="2.60.40.10">
    <property type="entry name" value="Immunoglobulins"/>
    <property type="match status" value="2"/>
</dbReference>
<dbReference type="SUPFAM" id="SSF56601">
    <property type="entry name" value="beta-lactamase/transpeptidase-like"/>
    <property type="match status" value="1"/>
</dbReference>
<dbReference type="GO" id="GO:0071555">
    <property type="term" value="P:cell wall organization"/>
    <property type="evidence" value="ECO:0007669"/>
    <property type="project" value="UniProtKB-KW"/>
</dbReference>
<keyword evidence="11 17" id="KW-0472">Membrane</keyword>
<gene>
    <name evidence="19" type="ORF">BLITH_1163</name>
</gene>
<evidence type="ECO:0000256" key="12">
    <source>
        <dbReference type="ARBA" id="ARBA00023268"/>
    </source>
</evidence>
<dbReference type="PANTHER" id="PTHR32282:SF27">
    <property type="entry name" value="PENICILLIN-BINDING PROTEIN 1A"/>
    <property type="match status" value="1"/>
</dbReference>
<dbReference type="Gene3D" id="1.10.3810.10">
    <property type="entry name" value="Biosynthetic peptidoglycan transglycosylase-like"/>
    <property type="match status" value="1"/>
</dbReference>
<feature type="domain" description="Fibronectin type-III" evidence="18">
    <location>
        <begin position="1028"/>
        <end position="1117"/>
    </location>
</feature>
<keyword evidence="6 17" id="KW-0812">Transmembrane</keyword>
<dbReference type="UniPathway" id="UPA00219"/>
<feature type="region of interest" description="Disordered" evidence="16">
    <location>
        <begin position="1097"/>
        <end position="1148"/>
    </location>
</feature>
<protein>
    <submittedName>
        <fullName evidence="19">Multimodular transpeptidase-transglycosylase</fullName>
    </submittedName>
</protein>
<dbReference type="PROSITE" id="PS50853">
    <property type="entry name" value="FN3"/>
    <property type="match status" value="2"/>
</dbReference>
<feature type="region of interest" description="Disordered" evidence="16">
    <location>
        <begin position="1"/>
        <end position="85"/>
    </location>
</feature>
<keyword evidence="5" id="KW-0808">Transferase</keyword>
<dbReference type="InterPro" id="IPR036116">
    <property type="entry name" value="FN3_sf"/>
</dbReference>
<comment type="subcellular location">
    <subcellularLocation>
        <location evidence="1">Membrane</location>
    </subcellularLocation>
</comment>
<dbReference type="GO" id="GO:0016020">
    <property type="term" value="C:membrane"/>
    <property type="evidence" value="ECO:0007669"/>
    <property type="project" value="UniProtKB-SubCell"/>
</dbReference>
<dbReference type="Pfam" id="PF00041">
    <property type="entry name" value="fn3"/>
    <property type="match status" value="1"/>
</dbReference>
<dbReference type="CDD" id="cd00063">
    <property type="entry name" value="FN3"/>
    <property type="match status" value="1"/>
</dbReference>
<dbReference type="InterPro" id="IPR001460">
    <property type="entry name" value="PCN-bd_Tpept"/>
</dbReference>
<keyword evidence="7" id="KW-0378">Hydrolase</keyword>
<feature type="domain" description="Fibronectin type-III" evidence="18">
    <location>
        <begin position="929"/>
        <end position="1022"/>
    </location>
</feature>
<dbReference type="GO" id="GO:0030288">
    <property type="term" value="C:outer membrane-bounded periplasmic space"/>
    <property type="evidence" value="ECO:0007669"/>
    <property type="project" value="TreeGrafter"/>
</dbReference>
<evidence type="ECO:0000256" key="2">
    <source>
        <dbReference type="ARBA" id="ARBA00022645"/>
    </source>
</evidence>
<dbReference type="Pfam" id="PF00905">
    <property type="entry name" value="Transpeptidase"/>
    <property type="match status" value="1"/>
</dbReference>
<feature type="region of interest" description="Disordered" evidence="16">
    <location>
        <begin position="911"/>
        <end position="939"/>
    </location>
</feature>
<evidence type="ECO:0000256" key="6">
    <source>
        <dbReference type="ARBA" id="ARBA00022692"/>
    </source>
</evidence>
<dbReference type="Gene3D" id="3.40.710.10">
    <property type="entry name" value="DD-peptidase/beta-lactamase superfamily"/>
    <property type="match status" value="1"/>
</dbReference>
<dbReference type="GO" id="GO:0008360">
    <property type="term" value="P:regulation of cell shape"/>
    <property type="evidence" value="ECO:0007669"/>
    <property type="project" value="UniProtKB-KW"/>
</dbReference>
<dbReference type="InterPro" id="IPR036950">
    <property type="entry name" value="PBP_transglycosylase"/>
</dbReference>
<feature type="compositionally biased region" description="Basic and acidic residues" evidence="16">
    <location>
        <begin position="1"/>
        <end position="12"/>
    </location>
</feature>
<feature type="transmembrane region" description="Helical" evidence="17">
    <location>
        <begin position="93"/>
        <end position="124"/>
    </location>
</feature>
<reference evidence="19 20" key="1">
    <citation type="submission" date="2017-08" db="EMBL/GenBank/DDBJ databases">
        <title>Burning lignite coal seam in the remote Altai Mountains harbors a hydrogen-driven thermophilic microbial community.</title>
        <authorList>
            <person name="Kadnikov V.V."/>
            <person name="Mardanov A.V."/>
            <person name="Ivasenko D."/>
            <person name="Beletsky A.V."/>
            <person name="Karnachuk O.V."/>
            <person name="Ravin N.V."/>
        </authorList>
    </citation>
    <scope>NUCLEOTIDE SEQUENCE [LARGE SCALE GENOMIC DNA]</scope>
    <source>
        <strain evidence="19">AL31</strain>
    </source>
</reference>
<evidence type="ECO:0000256" key="9">
    <source>
        <dbReference type="ARBA" id="ARBA00022984"/>
    </source>
</evidence>
<keyword evidence="4" id="KW-0328">Glycosyltransferase</keyword>
<comment type="caution">
    <text evidence="19">The sequence shown here is derived from an EMBL/GenBank/DDBJ whole genome shotgun (WGS) entry which is preliminary data.</text>
</comment>
<dbReference type="InterPro" id="IPR012338">
    <property type="entry name" value="Beta-lactam/transpept-like"/>
</dbReference>
<keyword evidence="3" id="KW-0645">Protease</keyword>
<evidence type="ECO:0000256" key="1">
    <source>
        <dbReference type="ARBA" id="ARBA00004370"/>
    </source>
</evidence>
<name>A0A2T5G7M3_9BACL</name>
<evidence type="ECO:0000259" key="18">
    <source>
        <dbReference type="PROSITE" id="PS50853"/>
    </source>
</evidence>
<evidence type="ECO:0000313" key="19">
    <source>
        <dbReference type="EMBL" id="PTQ52196.1"/>
    </source>
</evidence>
<dbReference type="InterPro" id="IPR003961">
    <property type="entry name" value="FN3_dom"/>
</dbReference>
<evidence type="ECO:0000256" key="10">
    <source>
        <dbReference type="ARBA" id="ARBA00022989"/>
    </source>
</evidence>
<sequence length="1148" mass="127079">MSLPAGKRDRTRKDRRPQVYQRRPKRETRTPSERTWYNEPAKGGVRMSTRGNSGGDEPTLVFSSAHRPPEGEDRPPLSGRTPNGKRRPPIWRYVGYGFVTLAVLAVAFALAGFGIALGIVASVFQKEELPSYEAMKEALFSGNLASYAYDRKGKLIGQLPSVETRIPTKLPEISPYVVEALIAAEDKNFYSHHGVSLRGIARAALQQLTRSEIQTGGSTLTQQLVKQTLLEDLYRQEISGEVKGEELTRLKYRRKFAEIFLALHVERYFTKEQILEAYLNKMYFGKAQGQNLYGIEAAARGYFGVPAKDLNLPQAAYLVGMLQSPGLYDPYDPEGLKRGIDRMRYVLESMRKLGKITEEEYRDALNYDIAGSLKSDLPQISSNRYPILTEEILDEAAEALAAREIKKLGQNPEQVRREAPAEWKDLVQRKRDFLNTAGVHIVTTIDLDLYDAFQDVAQNAVKYLPDTKISVTSKDAQGKEVRKEIPSVQQFAAVLIDNRTGAVLAEIPNRKPPTVDPEYGKRYLSFARNQPYSPGSSIKPILAYGPALEEGILPGIDSPVEDTPVVLPDGQKGEHVVYNYNLSPFKGLMTARQALWESRNPPAVRLFHQVGMERAFSYAEAAGISTITPEDKRESQVAAIGGLREGTTLYELTGAFTVFPNQGILKKPYMIERITDASGRELYRHEEEVRQVFSPETAYMITDALRGVVTNGTASALGAKLRSAYGDVPVAGKTGTSENDQDFWFIGYTPTFTLGVWGGYDIRNKDQSSATSLNRGGTRFDHLTPWFTLYQKTVQILPELNPQGKSFPRPNTLVTVNICLPSGKLPSETCQKAVGKVPKVQIVPGLFPRDRVPTERDDRVVEARLVVVGDKEYLARNDTPDDLVLKEVRVKRDPLQLPKRVRMLISPYPTDWSNHLPEETDPRAPTGKAPSPPQGLTATFDGNTVVLRWNANGEPDIAGYRVFRIDATGETHIASVMSHQPLEVHDPSPTPLSAYQVVAVTVDGRTSPPSNPVSPFDLSKPPKGVPSPPKDVRATRQADGTIAVSWQPNAEKDHVTHYSVYAGDTDHGPWAKLGDTTDPSFTFTPTASQAYIRVTATNDAGESEPSKAVPLPQSQPTSPPQEETTPPPAGNREGTRGILNLLPSQPRR</sequence>
<keyword evidence="10 17" id="KW-1133">Transmembrane helix</keyword>
<feature type="compositionally biased region" description="Low complexity" evidence="16">
    <location>
        <begin position="1112"/>
        <end position="1124"/>
    </location>
</feature>
<evidence type="ECO:0000256" key="8">
    <source>
        <dbReference type="ARBA" id="ARBA00022960"/>
    </source>
</evidence>
<dbReference type="Proteomes" id="UP000244016">
    <property type="component" value="Unassembled WGS sequence"/>
</dbReference>
<evidence type="ECO:0000256" key="15">
    <source>
        <dbReference type="ARBA" id="ARBA00049902"/>
    </source>
</evidence>
<keyword evidence="9" id="KW-0573">Peptidoglycan synthesis</keyword>
<dbReference type="SMART" id="SM00060">
    <property type="entry name" value="FN3"/>
    <property type="match status" value="2"/>
</dbReference>
<dbReference type="GO" id="GO:0006508">
    <property type="term" value="P:proteolysis"/>
    <property type="evidence" value="ECO:0007669"/>
    <property type="project" value="UniProtKB-KW"/>
</dbReference>
<evidence type="ECO:0000256" key="13">
    <source>
        <dbReference type="ARBA" id="ARBA00023316"/>
    </source>
</evidence>
<evidence type="ECO:0000313" key="20">
    <source>
        <dbReference type="Proteomes" id="UP000244016"/>
    </source>
</evidence>
<evidence type="ECO:0000256" key="5">
    <source>
        <dbReference type="ARBA" id="ARBA00022679"/>
    </source>
</evidence>
<comment type="catalytic activity">
    <reaction evidence="14">
        <text>Preferential cleavage: (Ac)2-L-Lys-D-Ala-|-D-Ala. Also transpeptidation of peptidyl-alanyl moieties that are N-acyl substituents of D-alanine.</text>
        <dbReference type="EC" id="3.4.16.4"/>
    </reaction>
</comment>
<dbReference type="AlphaFoldDB" id="A0A2T5G7M3"/>
<dbReference type="InterPro" id="IPR013783">
    <property type="entry name" value="Ig-like_fold"/>
</dbReference>
<evidence type="ECO:0000256" key="3">
    <source>
        <dbReference type="ARBA" id="ARBA00022670"/>
    </source>
</evidence>
<dbReference type="GO" id="GO:0008955">
    <property type="term" value="F:peptidoglycan glycosyltransferase activity"/>
    <property type="evidence" value="ECO:0007669"/>
    <property type="project" value="UniProtKB-EC"/>
</dbReference>
<keyword evidence="2" id="KW-0121">Carboxypeptidase</keyword>
<dbReference type="PANTHER" id="PTHR32282">
    <property type="entry name" value="BINDING PROTEIN TRANSPEPTIDASE, PUTATIVE-RELATED"/>
    <property type="match status" value="1"/>
</dbReference>
<feature type="region of interest" description="Disordered" evidence="16">
    <location>
        <begin position="1003"/>
        <end position="1036"/>
    </location>
</feature>
<dbReference type="GO" id="GO:0009252">
    <property type="term" value="P:peptidoglycan biosynthetic process"/>
    <property type="evidence" value="ECO:0007669"/>
    <property type="project" value="UniProtKB-UniPathway"/>
</dbReference>
<dbReference type="GO" id="GO:0009002">
    <property type="term" value="F:serine-type D-Ala-D-Ala carboxypeptidase activity"/>
    <property type="evidence" value="ECO:0007669"/>
    <property type="project" value="UniProtKB-EC"/>
</dbReference>
<keyword evidence="13" id="KW-0961">Cell wall biogenesis/degradation</keyword>
<dbReference type="GO" id="GO:0008658">
    <property type="term" value="F:penicillin binding"/>
    <property type="evidence" value="ECO:0007669"/>
    <property type="project" value="InterPro"/>
</dbReference>
<evidence type="ECO:0000256" key="11">
    <source>
        <dbReference type="ARBA" id="ARBA00023136"/>
    </source>
</evidence>
<evidence type="ECO:0000256" key="14">
    <source>
        <dbReference type="ARBA" id="ARBA00034000"/>
    </source>
</evidence>
<dbReference type="EMBL" id="PEBW01000003">
    <property type="protein sequence ID" value="PTQ52196.1"/>
    <property type="molecule type" value="Genomic_DNA"/>
</dbReference>
<evidence type="ECO:0000256" key="16">
    <source>
        <dbReference type="SAM" id="MobiDB-lite"/>
    </source>
</evidence>